<reference evidence="2 3" key="1">
    <citation type="submission" date="2020-08" db="EMBL/GenBank/DDBJ databases">
        <title>Sequencing the genomes of 1000 actinobacteria strains.</title>
        <authorList>
            <person name="Klenk H.-P."/>
        </authorList>
    </citation>
    <scope>NUCLEOTIDE SEQUENCE [LARGE SCALE GENOMIC DNA]</scope>
    <source>
        <strain evidence="2 3">DSM 28967</strain>
    </source>
</reference>
<gene>
    <name evidence="2" type="ORF">HDA39_002585</name>
</gene>
<dbReference type="EMBL" id="JACHMY010000001">
    <property type="protein sequence ID" value="MBB5835851.1"/>
    <property type="molecule type" value="Genomic_DNA"/>
</dbReference>
<name>A0A7W9J576_9ACTN</name>
<dbReference type="RefSeq" id="WP_184795442.1">
    <property type="nucleotide sequence ID" value="NZ_JACHMY010000001.1"/>
</dbReference>
<evidence type="ECO:0000313" key="2">
    <source>
        <dbReference type="EMBL" id="MBB5835851.1"/>
    </source>
</evidence>
<organism evidence="2 3">
    <name type="scientific">Kribbella italica</name>
    <dbReference type="NCBI Taxonomy" id="1540520"/>
    <lineage>
        <taxon>Bacteria</taxon>
        <taxon>Bacillati</taxon>
        <taxon>Actinomycetota</taxon>
        <taxon>Actinomycetes</taxon>
        <taxon>Propionibacteriales</taxon>
        <taxon>Kribbellaceae</taxon>
        <taxon>Kribbella</taxon>
    </lineage>
</organism>
<dbReference type="InterPro" id="IPR050266">
    <property type="entry name" value="AB_hydrolase_sf"/>
</dbReference>
<dbReference type="InterPro" id="IPR029058">
    <property type="entry name" value="AB_hydrolase_fold"/>
</dbReference>
<dbReference type="Gene3D" id="3.40.50.1820">
    <property type="entry name" value="alpha/beta hydrolase"/>
    <property type="match status" value="1"/>
</dbReference>
<dbReference type="Pfam" id="PF00561">
    <property type="entry name" value="Abhydrolase_1"/>
    <property type="match status" value="1"/>
</dbReference>
<dbReference type="InterPro" id="IPR000073">
    <property type="entry name" value="AB_hydrolase_1"/>
</dbReference>
<comment type="caution">
    <text evidence="2">The sequence shown here is derived from an EMBL/GenBank/DDBJ whole genome shotgun (WGS) entry which is preliminary data.</text>
</comment>
<dbReference type="GO" id="GO:0003824">
    <property type="term" value="F:catalytic activity"/>
    <property type="evidence" value="ECO:0007669"/>
    <property type="project" value="InterPro"/>
</dbReference>
<dbReference type="AlphaFoldDB" id="A0A7W9J576"/>
<dbReference type="PRINTS" id="PR00412">
    <property type="entry name" value="EPOXHYDRLASE"/>
</dbReference>
<accession>A0A7W9J576</accession>
<evidence type="ECO:0000313" key="3">
    <source>
        <dbReference type="Proteomes" id="UP000549971"/>
    </source>
</evidence>
<feature type="domain" description="AB hydrolase-1" evidence="1">
    <location>
        <begin position="28"/>
        <end position="269"/>
    </location>
</feature>
<dbReference type="SUPFAM" id="SSF53474">
    <property type="entry name" value="alpha/beta-Hydrolases"/>
    <property type="match status" value="1"/>
</dbReference>
<sequence length="281" mass="30531">MAEIVQTDVRVRDAQLHLRSVAGTGPEILIVHGWPESSVAWVPILERAAADGATVHAVDLPGIGGSTRGSTNATKHDLAQLLAELAHELGWQHPRLVGHDIGGMVAYAALRAAPIFERVAICNTVIPGVPPWNNVYGNPHIFHFHFHAVPGLPEQLVTGRERAYFDWFLDLLSDDPARISDEYRDHFAAAYATSEALTTGFDWYRALPDDAEHNAANTSPIDTPVLYLRGDADPVDVAEYLDGFTTAGLRDVQSTVIPHSGHSASLESPDALWQAIATFAR</sequence>
<proteinExistence type="predicted"/>
<protein>
    <submittedName>
        <fullName evidence="2">Pimeloyl-ACP methyl ester carboxylesterase</fullName>
    </submittedName>
</protein>
<keyword evidence="3" id="KW-1185">Reference proteome</keyword>
<dbReference type="PANTHER" id="PTHR43798">
    <property type="entry name" value="MONOACYLGLYCEROL LIPASE"/>
    <property type="match status" value="1"/>
</dbReference>
<dbReference type="InterPro" id="IPR000639">
    <property type="entry name" value="Epox_hydrolase-like"/>
</dbReference>
<evidence type="ECO:0000259" key="1">
    <source>
        <dbReference type="Pfam" id="PF00561"/>
    </source>
</evidence>
<dbReference type="Proteomes" id="UP000549971">
    <property type="component" value="Unassembled WGS sequence"/>
</dbReference>